<feature type="transmembrane region" description="Helical" evidence="8">
    <location>
        <begin position="82"/>
        <end position="101"/>
    </location>
</feature>
<evidence type="ECO:0000256" key="2">
    <source>
        <dbReference type="ARBA" id="ARBA00010145"/>
    </source>
</evidence>
<feature type="transmembrane region" description="Helical" evidence="8">
    <location>
        <begin position="20"/>
        <end position="39"/>
    </location>
</feature>
<accession>D6S801</accession>
<keyword evidence="4" id="KW-1003">Cell membrane</keyword>
<feature type="transmembrane region" description="Helical" evidence="8">
    <location>
        <begin position="51"/>
        <end position="70"/>
    </location>
</feature>
<dbReference type="InterPro" id="IPR004776">
    <property type="entry name" value="Mem_transp_PIN-like"/>
</dbReference>
<comment type="caution">
    <text evidence="9">The sequence shown here is derived from an EMBL/GenBank/DDBJ whole genome shotgun (WGS) entry which is preliminary data.</text>
</comment>
<protein>
    <submittedName>
        <fullName evidence="9">Transporter, auxin efflux carrier (AEC) family protein</fullName>
    </submittedName>
</protein>
<organism evidence="9">
    <name type="scientific">Finegoldia magna ATCC 53516</name>
    <dbReference type="NCBI Taxonomy" id="525282"/>
    <lineage>
        <taxon>Bacteria</taxon>
        <taxon>Bacillati</taxon>
        <taxon>Bacillota</taxon>
        <taxon>Tissierellia</taxon>
        <taxon>Tissierellales</taxon>
        <taxon>Peptoniphilaceae</taxon>
        <taxon>Finegoldia</taxon>
    </lineage>
</organism>
<name>D6S801_FINMA</name>
<evidence type="ECO:0000256" key="8">
    <source>
        <dbReference type="SAM" id="Phobius"/>
    </source>
</evidence>
<keyword evidence="3" id="KW-0813">Transport</keyword>
<evidence type="ECO:0000256" key="5">
    <source>
        <dbReference type="ARBA" id="ARBA00022692"/>
    </source>
</evidence>
<keyword evidence="6 8" id="KW-1133">Transmembrane helix</keyword>
<evidence type="ECO:0000256" key="4">
    <source>
        <dbReference type="ARBA" id="ARBA00022475"/>
    </source>
</evidence>
<feature type="transmembrane region" description="Helical" evidence="8">
    <location>
        <begin position="122"/>
        <end position="155"/>
    </location>
</feature>
<dbReference type="STRING" id="525282.HMPREF0391_10587"/>
<feature type="transmembrane region" description="Helical" evidence="8">
    <location>
        <begin position="175"/>
        <end position="196"/>
    </location>
</feature>
<feature type="transmembrane region" description="Helical" evidence="8">
    <location>
        <begin position="239"/>
        <end position="257"/>
    </location>
</feature>
<dbReference type="AlphaFoldDB" id="D6S801"/>
<dbReference type="Proteomes" id="UP000004063">
    <property type="component" value="Chromosome"/>
</dbReference>
<evidence type="ECO:0000313" key="9">
    <source>
        <dbReference type="EMBL" id="EFH92929.1"/>
    </source>
</evidence>
<dbReference type="Pfam" id="PF03547">
    <property type="entry name" value="Mem_trans"/>
    <property type="match status" value="1"/>
</dbReference>
<proteinExistence type="inferred from homology"/>
<evidence type="ECO:0000256" key="7">
    <source>
        <dbReference type="ARBA" id="ARBA00023136"/>
    </source>
</evidence>
<feature type="transmembrane region" description="Helical" evidence="8">
    <location>
        <begin position="208"/>
        <end position="227"/>
    </location>
</feature>
<dbReference type="HOGENOM" id="CLU_056175_3_0_9"/>
<evidence type="ECO:0000256" key="3">
    <source>
        <dbReference type="ARBA" id="ARBA00022448"/>
    </source>
</evidence>
<comment type="similarity">
    <text evidence="2">Belongs to the auxin efflux carrier (TC 2.A.69) family.</text>
</comment>
<dbReference type="Gene3D" id="1.20.1530.20">
    <property type="match status" value="1"/>
</dbReference>
<feature type="transmembrane region" description="Helical" evidence="8">
    <location>
        <begin position="299"/>
        <end position="316"/>
    </location>
</feature>
<evidence type="ECO:0000256" key="1">
    <source>
        <dbReference type="ARBA" id="ARBA00004651"/>
    </source>
</evidence>
<evidence type="ECO:0000256" key="6">
    <source>
        <dbReference type="ARBA" id="ARBA00022989"/>
    </source>
</evidence>
<reference evidence="9" key="1">
    <citation type="submission" date="2010-05" db="EMBL/GenBank/DDBJ databases">
        <authorList>
            <person name="Muzny D."/>
            <person name="Qin X."/>
            <person name="Buhay C."/>
            <person name="Dugan-Rocha S."/>
            <person name="Ding Y."/>
            <person name="Chen G."/>
            <person name="Hawes A."/>
            <person name="Holder M."/>
            <person name="Jhangiani S."/>
            <person name="Johnson A."/>
            <person name="Khan Z."/>
            <person name="Li Z."/>
            <person name="Liu W."/>
            <person name="Liu X."/>
            <person name="Perez L."/>
            <person name="Shen H."/>
            <person name="Wang Q."/>
            <person name="Watt J."/>
            <person name="Xi L."/>
            <person name="Xin Y."/>
            <person name="Zhou J."/>
            <person name="Deng J."/>
            <person name="Jiang H."/>
            <person name="Liu Y."/>
            <person name="Qu J."/>
            <person name="Song X.-Z."/>
            <person name="Zhang L."/>
            <person name="Villasana D."/>
            <person name="Johnson A."/>
            <person name="Liu J."/>
            <person name="Liyanage D."/>
            <person name="Lorensuhewa L."/>
            <person name="Robinson T."/>
            <person name="Song A."/>
            <person name="Song B.-B."/>
            <person name="Dinh H."/>
            <person name="Thornton R."/>
            <person name="Coyle M."/>
            <person name="Francisco L."/>
            <person name="Jackson L."/>
            <person name="Javaid M."/>
            <person name="Korchina V."/>
            <person name="Kovar C."/>
            <person name="Mata R."/>
            <person name="Mathew T."/>
            <person name="Ngo R."/>
            <person name="Nguyen L."/>
            <person name="Nguyen N."/>
            <person name="Okwuonu G."/>
            <person name="Ongeri F."/>
            <person name="Pham C."/>
            <person name="Simmons D."/>
            <person name="Wilczek-Boney K."/>
            <person name="Hale W."/>
            <person name="Jakkamsetti A."/>
            <person name="Pham P."/>
            <person name="Ruth R."/>
            <person name="San Lucas F."/>
            <person name="Warren J."/>
            <person name="Zhang J."/>
            <person name="Zhao Z."/>
            <person name="Zhou C."/>
            <person name="Zhu D."/>
            <person name="Lee S."/>
            <person name="Bess C."/>
            <person name="Blankenburg K."/>
            <person name="Forbes L."/>
            <person name="Fu Q."/>
            <person name="Gubbala S."/>
            <person name="Hirani K."/>
            <person name="Jayaseelan J.C."/>
            <person name="Lara F."/>
            <person name="Munidasa M."/>
            <person name="Palculict T."/>
            <person name="Patil S."/>
            <person name="Pu L.-L."/>
            <person name="Saada N."/>
            <person name="Tang L."/>
            <person name="Weissenberger G."/>
            <person name="Zhu Y."/>
            <person name="Hemphill L."/>
            <person name="Shang Y."/>
            <person name="Youmans B."/>
            <person name="Ayvaz T."/>
            <person name="Ross M."/>
            <person name="Santibanez J."/>
            <person name="Aqrawi P."/>
            <person name="Gross S."/>
            <person name="Joshi V."/>
            <person name="Fowler G."/>
            <person name="Nazareth L."/>
            <person name="Reid J."/>
            <person name="Worley K."/>
            <person name="Petrosino J."/>
            <person name="Highlander S."/>
            <person name="Gibbs R."/>
        </authorList>
    </citation>
    <scope>NUCLEOTIDE SEQUENCE [LARGE SCALE GENOMIC DNA]</scope>
    <source>
        <strain evidence="9">ATCC 53516</strain>
    </source>
</reference>
<dbReference type="GO" id="GO:0005886">
    <property type="term" value="C:plasma membrane"/>
    <property type="evidence" value="ECO:0007669"/>
    <property type="project" value="UniProtKB-SubCell"/>
</dbReference>
<keyword evidence="7 8" id="KW-0472">Membrane</keyword>
<gene>
    <name evidence="9" type="ORF">HMPREF0391_10587</name>
</gene>
<dbReference type="PANTHER" id="PTHR36838">
    <property type="entry name" value="AUXIN EFFLUX CARRIER FAMILY PROTEIN"/>
    <property type="match status" value="1"/>
</dbReference>
<sequence>MVSFTYIFCEKGGFLVDYTQLYLTIINLFCLILIGFLLRKFKIADENTMTGLNKLIFNVFFPLKIMMSFYKVDFGQNLSVKYLVYLNVVFLFHIFLTYFLAKITNKDKSYVVLEANAMSRGNFIIMSFPILSVLFGDEGIVMAGAITGISQFFYNFYTVSMYEGLVGENNSKKKLFINVVKTPLMIGLFVGIFLYVTKVNLFFLETPLRSLGDIAGTLALVTMGYGLNFRIDFKEIKSIMKVSIVKLLVLPLTGLFIGKIFGLSEIQKVVALILFGAPTAVNTYVFAKRYRQDDSLAGYYVVSTTILYLFTLILLIKLI</sequence>
<keyword evidence="5 8" id="KW-0812">Transmembrane</keyword>
<dbReference type="GO" id="GO:0055085">
    <property type="term" value="P:transmembrane transport"/>
    <property type="evidence" value="ECO:0007669"/>
    <property type="project" value="InterPro"/>
</dbReference>
<feature type="transmembrane region" description="Helical" evidence="8">
    <location>
        <begin position="269"/>
        <end position="287"/>
    </location>
</feature>
<dbReference type="EMBL" id="ACHM02000002">
    <property type="protein sequence ID" value="EFH92929.1"/>
    <property type="molecule type" value="Genomic_DNA"/>
</dbReference>
<comment type="subcellular location">
    <subcellularLocation>
        <location evidence="1">Cell membrane</location>
        <topology evidence="1">Multi-pass membrane protein</topology>
    </subcellularLocation>
</comment>
<dbReference type="InterPro" id="IPR038770">
    <property type="entry name" value="Na+/solute_symporter_sf"/>
</dbReference>
<dbReference type="eggNOG" id="COG0679">
    <property type="taxonomic scope" value="Bacteria"/>
</dbReference>